<dbReference type="EMBL" id="JAVHNQ010000004">
    <property type="protein sequence ID" value="KAK6349491.1"/>
    <property type="molecule type" value="Genomic_DNA"/>
</dbReference>
<organism evidence="1 2">
    <name type="scientific">Orbilia brochopaga</name>
    <dbReference type="NCBI Taxonomy" id="3140254"/>
    <lineage>
        <taxon>Eukaryota</taxon>
        <taxon>Fungi</taxon>
        <taxon>Dikarya</taxon>
        <taxon>Ascomycota</taxon>
        <taxon>Pezizomycotina</taxon>
        <taxon>Orbiliomycetes</taxon>
        <taxon>Orbiliales</taxon>
        <taxon>Orbiliaceae</taxon>
        <taxon>Orbilia</taxon>
    </lineage>
</organism>
<keyword evidence="2" id="KW-1185">Reference proteome</keyword>
<comment type="caution">
    <text evidence="1">The sequence shown here is derived from an EMBL/GenBank/DDBJ whole genome shotgun (WGS) entry which is preliminary data.</text>
</comment>
<sequence>MSTRWDVPRGEHTDWPLAAAGEFAEVLKNLFLPFHLHDSYGEHTASQAMQYLQRISYTRDVDTRKIDLSGLTPHGTRFTVVFDNGDRDPSSGPYVSIRLDQLHGSSRLPYRASVVSGARSNIIAEARIALTEVKAITIRRQAEDDYSDTEGYGGYPGLEDEYTYEVTIRLQPTSNFYPTTPSRRFIPGAFMASHPTTSRCLKDLTRHADTIKFHIKAPTEAWTCLRRLQRNLGLHEERHNSTHSFHYELDHILRPRMTPRRDRDLSPVDILERSFANNRYFIRPFDTWRDREYEGRGSRRYRYNPDLW</sequence>
<reference evidence="1 2" key="1">
    <citation type="submission" date="2019-10" db="EMBL/GenBank/DDBJ databases">
        <authorList>
            <person name="Palmer J.M."/>
        </authorList>
    </citation>
    <scope>NUCLEOTIDE SEQUENCE [LARGE SCALE GENOMIC DNA]</scope>
    <source>
        <strain evidence="1 2">TWF696</strain>
    </source>
</reference>
<protein>
    <submittedName>
        <fullName evidence="1">Uncharacterized protein</fullName>
    </submittedName>
</protein>
<proteinExistence type="predicted"/>
<dbReference type="AlphaFoldDB" id="A0AAV9UXI7"/>
<evidence type="ECO:0000313" key="1">
    <source>
        <dbReference type="EMBL" id="KAK6349491.1"/>
    </source>
</evidence>
<accession>A0AAV9UXI7</accession>
<name>A0AAV9UXI7_9PEZI</name>
<evidence type="ECO:0000313" key="2">
    <source>
        <dbReference type="Proteomes" id="UP001375240"/>
    </source>
</evidence>
<dbReference type="Proteomes" id="UP001375240">
    <property type="component" value="Unassembled WGS sequence"/>
</dbReference>
<gene>
    <name evidence="1" type="ORF">TWF696_005775</name>
</gene>